<sequence>MPVPKGSTIDPERTRAAILEAATTVLYERGLDGVGVAELCALVGVSKETLYRHFGTKDGLVEAMLRARSERVSRWLAEAAAAAGDDPHDQLAAVFDTLGEWYEDPAFRGCAMVNAATQHHVEAVRAVTTRHLDRYLDLLTGIAERAGAADPPLLGRQLLMLVEGATVVAAHHGTAGTGEQARQAALALLSAAARTGGGD</sequence>
<dbReference type="GO" id="GO:0003700">
    <property type="term" value="F:DNA-binding transcription factor activity"/>
    <property type="evidence" value="ECO:0007669"/>
    <property type="project" value="TreeGrafter"/>
</dbReference>
<evidence type="ECO:0000259" key="3">
    <source>
        <dbReference type="PROSITE" id="PS50977"/>
    </source>
</evidence>
<keyword evidence="1 2" id="KW-0238">DNA-binding</keyword>
<dbReference type="SUPFAM" id="SSF48498">
    <property type="entry name" value="Tetracyclin repressor-like, C-terminal domain"/>
    <property type="match status" value="1"/>
</dbReference>
<dbReference type="Pfam" id="PF00440">
    <property type="entry name" value="TetR_N"/>
    <property type="match status" value="1"/>
</dbReference>
<keyword evidence="5" id="KW-1185">Reference proteome</keyword>
<evidence type="ECO:0000256" key="1">
    <source>
        <dbReference type="ARBA" id="ARBA00023125"/>
    </source>
</evidence>
<reference evidence="4 5" key="1">
    <citation type="submission" date="2019-10" db="EMBL/GenBank/DDBJ databases">
        <title>Nonomuraea sp. nov., isolated from Phyllanthus amarus.</title>
        <authorList>
            <person name="Klykleung N."/>
            <person name="Tanasupawat S."/>
        </authorList>
    </citation>
    <scope>NUCLEOTIDE SEQUENCE [LARGE SCALE GENOMIC DNA]</scope>
    <source>
        <strain evidence="4 5">CR1-09</strain>
    </source>
</reference>
<dbReference type="SUPFAM" id="SSF46689">
    <property type="entry name" value="Homeodomain-like"/>
    <property type="match status" value="1"/>
</dbReference>
<organism evidence="4 5">
    <name type="scientific">Microbispora catharanthi</name>
    <dbReference type="NCBI Taxonomy" id="1712871"/>
    <lineage>
        <taxon>Bacteria</taxon>
        <taxon>Bacillati</taxon>
        <taxon>Actinomycetota</taxon>
        <taxon>Actinomycetes</taxon>
        <taxon>Streptosporangiales</taxon>
        <taxon>Streptosporangiaceae</taxon>
        <taxon>Microbispora</taxon>
    </lineage>
</organism>
<proteinExistence type="predicted"/>
<feature type="domain" description="HTH tetR-type" evidence="3">
    <location>
        <begin position="12"/>
        <end position="72"/>
    </location>
</feature>
<dbReference type="AlphaFoldDB" id="A0A5N6BY51"/>
<gene>
    <name evidence="4" type="ORF">FH610_011355</name>
</gene>
<evidence type="ECO:0000313" key="5">
    <source>
        <dbReference type="Proteomes" id="UP000313066"/>
    </source>
</evidence>
<dbReference type="GO" id="GO:0000976">
    <property type="term" value="F:transcription cis-regulatory region binding"/>
    <property type="evidence" value="ECO:0007669"/>
    <property type="project" value="TreeGrafter"/>
</dbReference>
<dbReference type="InterPro" id="IPR036271">
    <property type="entry name" value="Tet_transcr_reg_TetR-rel_C_sf"/>
</dbReference>
<dbReference type="PROSITE" id="PS50977">
    <property type="entry name" value="HTH_TETR_2"/>
    <property type="match status" value="1"/>
</dbReference>
<dbReference type="RefSeq" id="WP_139574287.1">
    <property type="nucleotide sequence ID" value="NZ_VDMA02000005.1"/>
</dbReference>
<accession>A0A5N6BY51</accession>
<dbReference type="InterPro" id="IPR001647">
    <property type="entry name" value="HTH_TetR"/>
</dbReference>
<dbReference type="Proteomes" id="UP000313066">
    <property type="component" value="Unassembled WGS sequence"/>
</dbReference>
<comment type="caution">
    <text evidence="4">The sequence shown here is derived from an EMBL/GenBank/DDBJ whole genome shotgun (WGS) entry which is preliminary data.</text>
</comment>
<name>A0A5N6BY51_9ACTN</name>
<evidence type="ECO:0000313" key="4">
    <source>
        <dbReference type="EMBL" id="KAB8185388.1"/>
    </source>
</evidence>
<evidence type="ECO:0000256" key="2">
    <source>
        <dbReference type="PROSITE-ProRule" id="PRU00335"/>
    </source>
</evidence>
<dbReference type="PRINTS" id="PR00455">
    <property type="entry name" value="HTHTETR"/>
</dbReference>
<dbReference type="Gene3D" id="1.10.357.10">
    <property type="entry name" value="Tetracycline Repressor, domain 2"/>
    <property type="match status" value="1"/>
</dbReference>
<feature type="DNA-binding region" description="H-T-H motif" evidence="2">
    <location>
        <begin position="35"/>
        <end position="54"/>
    </location>
</feature>
<protein>
    <submittedName>
        <fullName evidence="4">TetR family transcriptional regulator</fullName>
    </submittedName>
</protein>
<dbReference type="PANTHER" id="PTHR30055:SF200">
    <property type="entry name" value="HTH-TYPE TRANSCRIPTIONAL REPRESSOR BDCR"/>
    <property type="match status" value="1"/>
</dbReference>
<dbReference type="PANTHER" id="PTHR30055">
    <property type="entry name" value="HTH-TYPE TRANSCRIPTIONAL REGULATOR RUTR"/>
    <property type="match status" value="1"/>
</dbReference>
<dbReference type="InterPro" id="IPR050109">
    <property type="entry name" value="HTH-type_TetR-like_transc_reg"/>
</dbReference>
<dbReference type="EMBL" id="VDMA02000005">
    <property type="protein sequence ID" value="KAB8185388.1"/>
    <property type="molecule type" value="Genomic_DNA"/>
</dbReference>
<dbReference type="InterPro" id="IPR009057">
    <property type="entry name" value="Homeodomain-like_sf"/>
</dbReference>